<dbReference type="PROSITE" id="PS50903">
    <property type="entry name" value="RUBREDOXIN_LIKE"/>
    <property type="match status" value="1"/>
</dbReference>
<keyword evidence="5" id="KW-0408">Iron</keyword>
<evidence type="ECO:0000256" key="2">
    <source>
        <dbReference type="ARBA" id="ARBA00022448"/>
    </source>
</evidence>
<comment type="cofactor">
    <cofactor evidence="1">
        <name>Fe(3+)</name>
        <dbReference type="ChEBI" id="CHEBI:29034"/>
    </cofactor>
</comment>
<evidence type="ECO:0000256" key="4">
    <source>
        <dbReference type="ARBA" id="ARBA00022982"/>
    </source>
</evidence>
<keyword evidence="4" id="KW-0249">Electron transport</keyword>
<evidence type="ECO:0000313" key="8">
    <source>
        <dbReference type="EMBL" id="MBP1890151.1"/>
    </source>
</evidence>
<dbReference type="InterPro" id="IPR048574">
    <property type="entry name" value="RUBY_RBDX"/>
</dbReference>
<dbReference type="EMBL" id="JAGGJZ010000005">
    <property type="protein sequence ID" value="MBP1890151.1"/>
    <property type="molecule type" value="Genomic_DNA"/>
</dbReference>
<dbReference type="InterPro" id="IPR009078">
    <property type="entry name" value="Ferritin-like_SF"/>
</dbReference>
<accession>A0ABS4F1M8</accession>
<reference evidence="8 9" key="1">
    <citation type="submission" date="2021-03" db="EMBL/GenBank/DDBJ databases">
        <title>Genomic Encyclopedia of Type Strains, Phase IV (KMG-IV): sequencing the most valuable type-strain genomes for metagenomic binning, comparative biology and taxonomic classification.</title>
        <authorList>
            <person name="Goeker M."/>
        </authorList>
    </citation>
    <scope>NUCLEOTIDE SEQUENCE [LARGE SCALE GENOMIC DNA]</scope>
    <source>
        <strain evidence="8 9">DSM 3984</strain>
    </source>
</reference>
<dbReference type="Proteomes" id="UP000783390">
    <property type="component" value="Unassembled WGS sequence"/>
</dbReference>
<dbReference type="Pfam" id="PF21349">
    <property type="entry name" value="RUBY_RBDX"/>
    <property type="match status" value="1"/>
</dbReference>
<feature type="domain" description="Rubredoxin-like" evidence="6">
    <location>
        <begin position="157"/>
        <end position="191"/>
    </location>
</feature>
<dbReference type="SUPFAM" id="SSF57802">
    <property type="entry name" value="Rubredoxin-like"/>
    <property type="match status" value="1"/>
</dbReference>
<dbReference type="InterPro" id="IPR003251">
    <property type="entry name" value="Rr_diiron-bd_dom"/>
</dbReference>
<dbReference type="InterPro" id="IPR012347">
    <property type="entry name" value="Ferritin-like"/>
</dbReference>
<gene>
    <name evidence="8" type="ORF">J2Z53_001741</name>
</gene>
<organism evidence="8 9">
    <name type="scientific">Clostridium moniliforme</name>
    <dbReference type="NCBI Taxonomy" id="39489"/>
    <lineage>
        <taxon>Bacteria</taxon>
        <taxon>Bacillati</taxon>
        <taxon>Bacillota</taxon>
        <taxon>Clostridia</taxon>
        <taxon>Eubacteriales</taxon>
        <taxon>Clostridiaceae</taxon>
        <taxon>Clostridium</taxon>
    </lineage>
</organism>
<dbReference type="SUPFAM" id="SSF47240">
    <property type="entry name" value="Ferritin-like"/>
    <property type="match status" value="1"/>
</dbReference>
<dbReference type="InterPro" id="IPR009040">
    <property type="entry name" value="Ferritin-like_diiron"/>
</dbReference>
<dbReference type="PANTHER" id="PTHR43865">
    <property type="entry name" value="RUBRERYTHRIN-RELATED"/>
    <property type="match status" value="1"/>
</dbReference>
<dbReference type="PROSITE" id="PS50905">
    <property type="entry name" value="FERRITIN_LIKE"/>
    <property type="match status" value="1"/>
</dbReference>
<evidence type="ECO:0000256" key="3">
    <source>
        <dbReference type="ARBA" id="ARBA00022723"/>
    </source>
</evidence>
<evidence type="ECO:0000256" key="5">
    <source>
        <dbReference type="ARBA" id="ARBA00023004"/>
    </source>
</evidence>
<dbReference type="InterPro" id="IPR052364">
    <property type="entry name" value="Rubrerythrin"/>
</dbReference>
<evidence type="ECO:0000313" key="9">
    <source>
        <dbReference type="Proteomes" id="UP000783390"/>
    </source>
</evidence>
<evidence type="ECO:0000259" key="7">
    <source>
        <dbReference type="PROSITE" id="PS50905"/>
    </source>
</evidence>
<dbReference type="NCBIfam" id="NF045767">
    <property type="entry name" value="RuberyRbr"/>
    <property type="match status" value="1"/>
</dbReference>
<dbReference type="Gene3D" id="1.20.1260.10">
    <property type="match status" value="1"/>
</dbReference>
<dbReference type="Gene3D" id="2.20.28.10">
    <property type="match status" value="1"/>
</dbReference>
<proteinExistence type="predicted"/>
<dbReference type="CDD" id="cd00729">
    <property type="entry name" value="rubredoxin_SM"/>
    <property type="match status" value="1"/>
</dbReference>
<dbReference type="PANTHER" id="PTHR43865:SF1">
    <property type="entry name" value="RUBRERYTHRIN-RELATED"/>
    <property type="match status" value="1"/>
</dbReference>
<name>A0ABS4F1M8_9CLOT</name>
<evidence type="ECO:0000256" key="1">
    <source>
        <dbReference type="ARBA" id="ARBA00001965"/>
    </source>
</evidence>
<dbReference type="CDD" id="cd01041">
    <property type="entry name" value="Rubrerythrin"/>
    <property type="match status" value="1"/>
</dbReference>
<feature type="domain" description="Ferritin-like diiron" evidence="7">
    <location>
        <begin position="3"/>
        <end position="150"/>
    </location>
</feature>
<protein>
    <submittedName>
        <fullName evidence="8">Rubrerythrin</fullName>
    </submittedName>
</protein>
<keyword evidence="3" id="KW-0479">Metal-binding</keyword>
<keyword evidence="9" id="KW-1185">Reference proteome</keyword>
<dbReference type="InterPro" id="IPR024934">
    <property type="entry name" value="Rubredoxin-like_dom"/>
</dbReference>
<comment type="caution">
    <text evidence="8">The sequence shown here is derived from an EMBL/GenBank/DDBJ whole genome shotgun (WGS) entry which is preliminary data.</text>
</comment>
<dbReference type="Pfam" id="PF02915">
    <property type="entry name" value="Rubrerythrin"/>
    <property type="match status" value="1"/>
</dbReference>
<sequence length="205" mass="23527">MKSLKGSKTSHNLAKAFAGESQARNRYTFFAKVAAKEGYKQIESIFLETADNERAHAKVFYDLLIKGLGDSAQIHVDTDYPIGFGTTLDNLMYGAEGEREEWGTAYPEFAKVAEEEGYPEVSHAFKKILEIEKHHEQRYLDFYANLKDDLLFKRNTTEYWKCRNCGYIYEGNEAPKICPACQHPQGFFEVLYDLEAYGESKKQSK</sequence>
<dbReference type="RefSeq" id="WP_209797080.1">
    <property type="nucleotide sequence ID" value="NZ_JAGGJZ010000005.1"/>
</dbReference>
<keyword evidence="2" id="KW-0813">Transport</keyword>
<evidence type="ECO:0000259" key="6">
    <source>
        <dbReference type="PROSITE" id="PS50903"/>
    </source>
</evidence>